<reference evidence="16 17" key="1">
    <citation type="journal article" date="2008" name="Nature">
        <title>The genome of the choanoflagellate Monosiga brevicollis and the origin of metazoans.</title>
        <authorList>
            <consortium name="JGI Sequencing"/>
            <person name="King N."/>
            <person name="Westbrook M.J."/>
            <person name="Young S.L."/>
            <person name="Kuo A."/>
            <person name="Abedin M."/>
            <person name="Chapman J."/>
            <person name="Fairclough S."/>
            <person name="Hellsten U."/>
            <person name="Isogai Y."/>
            <person name="Letunic I."/>
            <person name="Marr M."/>
            <person name="Pincus D."/>
            <person name="Putnam N."/>
            <person name="Rokas A."/>
            <person name="Wright K.J."/>
            <person name="Zuzow R."/>
            <person name="Dirks W."/>
            <person name="Good M."/>
            <person name="Goodstein D."/>
            <person name="Lemons D."/>
            <person name="Li W."/>
            <person name="Lyons J.B."/>
            <person name="Morris A."/>
            <person name="Nichols S."/>
            <person name="Richter D.J."/>
            <person name="Salamov A."/>
            <person name="Bork P."/>
            <person name="Lim W.A."/>
            <person name="Manning G."/>
            <person name="Miller W.T."/>
            <person name="McGinnis W."/>
            <person name="Shapiro H."/>
            <person name="Tjian R."/>
            <person name="Grigoriev I.V."/>
            <person name="Rokhsar D."/>
        </authorList>
    </citation>
    <scope>NUCLEOTIDE SEQUENCE [LARGE SCALE GENOMIC DNA]</scope>
    <source>
        <strain evidence="17">MX1 / ATCC 50154</strain>
    </source>
</reference>
<name>A9V1J6_MONBE</name>
<keyword evidence="10" id="KW-0249">Electron transport</keyword>
<dbReference type="AlphaFoldDB" id="A9V1J6"/>
<dbReference type="EMBL" id="CH991554">
    <property type="protein sequence ID" value="EDQ88452.1"/>
    <property type="molecule type" value="Genomic_DNA"/>
</dbReference>
<evidence type="ECO:0000256" key="9">
    <source>
        <dbReference type="ARBA" id="ARBA00022827"/>
    </source>
</evidence>
<dbReference type="GO" id="GO:0071949">
    <property type="term" value="F:FAD binding"/>
    <property type="evidence" value="ECO:0007669"/>
    <property type="project" value="InterPro"/>
</dbReference>
<dbReference type="PANTHER" id="PTHR12613:SF0">
    <property type="entry name" value="ERO1-LIKE PROTEIN"/>
    <property type="match status" value="1"/>
</dbReference>
<keyword evidence="14" id="KW-0325">Glycoprotein</keyword>
<dbReference type="GO" id="GO:0005789">
    <property type="term" value="C:endoplasmic reticulum membrane"/>
    <property type="evidence" value="ECO:0007669"/>
    <property type="project" value="UniProtKB-SubCell"/>
</dbReference>
<evidence type="ECO:0000256" key="5">
    <source>
        <dbReference type="ARBA" id="ARBA00022448"/>
    </source>
</evidence>
<gene>
    <name evidence="16" type="ORF">MONBRDRAFT_8928</name>
</gene>
<dbReference type="GO" id="GO:0034975">
    <property type="term" value="P:protein folding in endoplasmic reticulum"/>
    <property type="evidence" value="ECO:0007669"/>
    <property type="project" value="InterPro"/>
</dbReference>
<proteinExistence type="inferred from homology"/>
<comment type="subcellular location">
    <subcellularLocation>
        <location evidence="2">Endoplasmic reticulum membrane</location>
        <topology evidence="2">Peripheral membrane protein</topology>
        <orientation evidence="2">Lumenal side</orientation>
    </subcellularLocation>
</comment>
<dbReference type="GO" id="GO:0015035">
    <property type="term" value="F:protein-disulfide reductase activity"/>
    <property type="evidence" value="ECO:0007669"/>
    <property type="project" value="InterPro"/>
</dbReference>
<dbReference type="Pfam" id="PF04137">
    <property type="entry name" value="ERO1"/>
    <property type="match status" value="1"/>
</dbReference>
<evidence type="ECO:0008006" key="18">
    <source>
        <dbReference type="Google" id="ProtNLM"/>
    </source>
</evidence>
<protein>
    <recommendedName>
        <fullName evidence="18">Endoplasmic reticulum oxidoreductin 1</fullName>
    </recommendedName>
</protein>
<dbReference type="InterPro" id="IPR007266">
    <property type="entry name" value="Ero1"/>
</dbReference>
<dbReference type="OMA" id="YTENCFR"/>
<dbReference type="RefSeq" id="XP_001746556.1">
    <property type="nucleotide sequence ID" value="XM_001746504.1"/>
</dbReference>
<dbReference type="eggNOG" id="KOG2608">
    <property type="taxonomic scope" value="Eukaryota"/>
</dbReference>
<evidence type="ECO:0000256" key="14">
    <source>
        <dbReference type="ARBA" id="ARBA00023180"/>
    </source>
</evidence>
<evidence type="ECO:0000256" key="1">
    <source>
        <dbReference type="ARBA" id="ARBA00001974"/>
    </source>
</evidence>
<keyword evidence="12" id="KW-0472">Membrane</keyword>
<keyword evidence="11" id="KW-0560">Oxidoreductase</keyword>
<evidence type="ECO:0000256" key="13">
    <source>
        <dbReference type="ARBA" id="ARBA00023157"/>
    </source>
</evidence>
<keyword evidence="8" id="KW-0256">Endoplasmic reticulum</keyword>
<keyword evidence="6" id="KW-0285">Flavoprotein</keyword>
<evidence type="ECO:0000313" key="17">
    <source>
        <dbReference type="Proteomes" id="UP000001357"/>
    </source>
</evidence>
<dbReference type="PANTHER" id="PTHR12613">
    <property type="entry name" value="ERO1-RELATED"/>
    <property type="match status" value="1"/>
</dbReference>
<evidence type="ECO:0000256" key="11">
    <source>
        <dbReference type="ARBA" id="ARBA00023002"/>
    </source>
</evidence>
<evidence type="ECO:0000256" key="7">
    <source>
        <dbReference type="ARBA" id="ARBA00022729"/>
    </source>
</evidence>
<dbReference type="KEGG" id="mbr:MONBRDRAFT_8928"/>
<dbReference type="STRING" id="81824.A9V1J6"/>
<keyword evidence="5" id="KW-0813">Transport</keyword>
<evidence type="ECO:0000256" key="6">
    <source>
        <dbReference type="ARBA" id="ARBA00022630"/>
    </source>
</evidence>
<keyword evidence="17" id="KW-1185">Reference proteome</keyword>
<dbReference type="GeneID" id="5891842"/>
<dbReference type="InterPro" id="IPR037192">
    <property type="entry name" value="ERO1-like_sf"/>
</dbReference>
<dbReference type="Proteomes" id="UP000001357">
    <property type="component" value="Unassembled WGS sequence"/>
</dbReference>
<keyword evidence="7" id="KW-0732">Signal</keyword>
<dbReference type="InParanoid" id="A9V1J6"/>
<organism evidence="16 17">
    <name type="scientific">Monosiga brevicollis</name>
    <name type="common">Choanoflagellate</name>
    <dbReference type="NCBI Taxonomy" id="81824"/>
    <lineage>
        <taxon>Eukaryota</taxon>
        <taxon>Choanoflagellata</taxon>
        <taxon>Craspedida</taxon>
        <taxon>Salpingoecidae</taxon>
        <taxon>Monosiga</taxon>
    </lineage>
</organism>
<keyword evidence="9" id="KW-0274">FAD</keyword>
<dbReference type="SUPFAM" id="SSF110019">
    <property type="entry name" value="ERO1-like"/>
    <property type="match status" value="1"/>
</dbReference>
<comment type="cofactor">
    <cofactor evidence="1">
        <name>FAD</name>
        <dbReference type="ChEBI" id="CHEBI:57692"/>
    </cofactor>
</comment>
<evidence type="ECO:0000256" key="2">
    <source>
        <dbReference type="ARBA" id="ARBA00004367"/>
    </source>
</evidence>
<sequence length="212" mass="24296">MCLEERVFYRLLSGMHASISLHLAHRWYNATADAYLPNATEFLRRFAPEHTAGEGPARLRNLYFTYSTVLRAIVKAQTMWESYPLFGEARDRDGMSTRAAVMQLVQTAQTCDRTFDEHALFQDPESAALADELRAHLRHVSRLMDCVGCRKCRLWGKLQVRGLATALKILFTPFDDLHPDTPLVLARNDVVALFNLWERLASSISRELEQVR</sequence>
<evidence type="ECO:0000256" key="8">
    <source>
        <dbReference type="ARBA" id="ARBA00022824"/>
    </source>
</evidence>
<keyword evidence="13" id="KW-1015">Disulfide bond</keyword>
<comment type="similarity">
    <text evidence="3">Belongs to the EROs family.</text>
</comment>
<evidence type="ECO:0000256" key="10">
    <source>
        <dbReference type="ARBA" id="ARBA00022982"/>
    </source>
</evidence>
<keyword evidence="15" id="KW-0676">Redox-active center</keyword>
<evidence type="ECO:0000256" key="15">
    <source>
        <dbReference type="ARBA" id="ARBA00023284"/>
    </source>
</evidence>
<evidence type="ECO:0000256" key="3">
    <source>
        <dbReference type="ARBA" id="ARBA00008277"/>
    </source>
</evidence>
<evidence type="ECO:0000256" key="4">
    <source>
        <dbReference type="ARBA" id="ARBA00011802"/>
    </source>
</evidence>
<accession>A9V1J6</accession>
<comment type="subunit">
    <text evidence="4">May function both as a monomer and a homodimer.</text>
</comment>
<dbReference type="GO" id="GO:0016972">
    <property type="term" value="F:thiol oxidase activity"/>
    <property type="evidence" value="ECO:0007669"/>
    <property type="project" value="InterPro"/>
</dbReference>
<evidence type="ECO:0000256" key="12">
    <source>
        <dbReference type="ARBA" id="ARBA00023136"/>
    </source>
</evidence>
<evidence type="ECO:0000313" key="16">
    <source>
        <dbReference type="EMBL" id="EDQ88452.1"/>
    </source>
</evidence>